<name>A0ABQ8AYM3_BRANA</name>
<sequence>MIHIYIYIYIFPSHHLTAARPLHHFSFLCHRCFLTGDPTCSPPSSSSSRNIRVLSLSLPASSSPSLDLLAPSSSSFQIRCTPQVFGARADRPQPSPLPLLLHYLTAIFASSTPILAVQRLQLRI</sequence>
<accession>A0ABQ8AYM3</accession>
<gene>
    <name evidence="1" type="ORF">HID58_047152</name>
</gene>
<evidence type="ECO:0000313" key="1">
    <source>
        <dbReference type="EMBL" id="KAH0897584.1"/>
    </source>
</evidence>
<evidence type="ECO:0000313" key="2">
    <source>
        <dbReference type="Proteomes" id="UP000824890"/>
    </source>
</evidence>
<keyword evidence="2" id="KW-1185">Reference proteome</keyword>
<comment type="caution">
    <text evidence="1">The sequence shown here is derived from an EMBL/GenBank/DDBJ whole genome shotgun (WGS) entry which is preliminary data.</text>
</comment>
<proteinExistence type="predicted"/>
<dbReference type="Proteomes" id="UP000824890">
    <property type="component" value="Unassembled WGS sequence"/>
</dbReference>
<dbReference type="EMBL" id="JAGKQM010000012">
    <property type="protein sequence ID" value="KAH0897584.1"/>
    <property type="molecule type" value="Genomic_DNA"/>
</dbReference>
<organism evidence="1 2">
    <name type="scientific">Brassica napus</name>
    <name type="common">Rape</name>
    <dbReference type="NCBI Taxonomy" id="3708"/>
    <lineage>
        <taxon>Eukaryota</taxon>
        <taxon>Viridiplantae</taxon>
        <taxon>Streptophyta</taxon>
        <taxon>Embryophyta</taxon>
        <taxon>Tracheophyta</taxon>
        <taxon>Spermatophyta</taxon>
        <taxon>Magnoliopsida</taxon>
        <taxon>eudicotyledons</taxon>
        <taxon>Gunneridae</taxon>
        <taxon>Pentapetalae</taxon>
        <taxon>rosids</taxon>
        <taxon>malvids</taxon>
        <taxon>Brassicales</taxon>
        <taxon>Brassicaceae</taxon>
        <taxon>Brassiceae</taxon>
        <taxon>Brassica</taxon>
    </lineage>
</organism>
<reference evidence="1 2" key="1">
    <citation type="submission" date="2021-05" db="EMBL/GenBank/DDBJ databases">
        <title>Genome Assembly of Synthetic Allotetraploid Brassica napus Reveals Homoeologous Exchanges between Subgenomes.</title>
        <authorList>
            <person name="Davis J.T."/>
        </authorList>
    </citation>
    <scope>NUCLEOTIDE SEQUENCE [LARGE SCALE GENOMIC DNA]</scope>
    <source>
        <strain evidence="2">cv. Da-Ae</strain>
        <tissue evidence="1">Seedling</tissue>
    </source>
</reference>
<protein>
    <submittedName>
        <fullName evidence="1">Uncharacterized protein</fullName>
    </submittedName>
</protein>